<protein>
    <submittedName>
        <fullName evidence="1">Uncharacterized protein</fullName>
    </submittedName>
</protein>
<accession>A0A7Y9PGT3</accession>
<evidence type="ECO:0000313" key="1">
    <source>
        <dbReference type="EMBL" id="NYF79625.1"/>
    </source>
</evidence>
<evidence type="ECO:0000313" key="2">
    <source>
        <dbReference type="Proteomes" id="UP000589520"/>
    </source>
</evidence>
<gene>
    <name evidence="1" type="ORF">HDF17_001945</name>
</gene>
<organism evidence="1 2">
    <name type="scientific">Granulicella arctica</name>
    <dbReference type="NCBI Taxonomy" id="940613"/>
    <lineage>
        <taxon>Bacteria</taxon>
        <taxon>Pseudomonadati</taxon>
        <taxon>Acidobacteriota</taxon>
        <taxon>Terriglobia</taxon>
        <taxon>Terriglobales</taxon>
        <taxon>Acidobacteriaceae</taxon>
        <taxon>Granulicella</taxon>
    </lineage>
</organism>
<name>A0A7Y9PGT3_9BACT</name>
<dbReference type="Proteomes" id="UP000589520">
    <property type="component" value="Unassembled WGS sequence"/>
</dbReference>
<dbReference type="RefSeq" id="WP_179490410.1">
    <property type="nucleotide sequence ID" value="NZ_JACCCW010000002.1"/>
</dbReference>
<dbReference type="AlphaFoldDB" id="A0A7Y9PGT3"/>
<sequence length="107" mass="12125">MPLDDYFNALLSNGDMQYLFFYRAQNGYYRASRFDRSGIVGCGSYSGHTFFGEWSHNYDPLANNSITGPVEEFHSDDGGALGCNEVRPRGLFVRLGFGVFRKIETFL</sequence>
<reference evidence="1 2" key="1">
    <citation type="submission" date="2020-07" db="EMBL/GenBank/DDBJ databases">
        <title>Genomic Encyclopedia of Type Strains, Phase IV (KMG-V): Genome sequencing to study the core and pangenomes of soil and plant-associated prokaryotes.</title>
        <authorList>
            <person name="Whitman W."/>
        </authorList>
    </citation>
    <scope>NUCLEOTIDE SEQUENCE [LARGE SCALE GENOMIC DNA]</scope>
    <source>
        <strain evidence="1 2">X4EP2</strain>
    </source>
</reference>
<dbReference type="EMBL" id="JACCCW010000002">
    <property type="protein sequence ID" value="NYF79625.1"/>
    <property type="molecule type" value="Genomic_DNA"/>
</dbReference>
<keyword evidence="2" id="KW-1185">Reference proteome</keyword>
<comment type="caution">
    <text evidence="1">The sequence shown here is derived from an EMBL/GenBank/DDBJ whole genome shotgun (WGS) entry which is preliminary data.</text>
</comment>
<proteinExistence type="predicted"/>